<dbReference type="AlphaFoldDB" id="A0ABD0MZ51"/>
<feature type="compositionally biased region" description="Low complexity" evidence="1">
    <location>
        <begin position="31"/>
        <end position="50"/>
    </location>
</feature>
<evidence type="ECO:0000313" key="2">
    <source>
        <dbReference type="EMBL" id="KAL0155224.1"/>
    </source>
</evidence>
<gene>
    <name evidence="2" type="ORF">M9458_049487</name>
</gene>
<evidence type="ECO:0000313" key="3">
    <source>
        <dbReference type="Proteomes" id="UP001529510"/>
    </source>
</evidence>
<evidence type="ECO:0000256" key="1">
    <source>
        <dbReference type="SAM" id="MobiDB-lite"/>
    </source>
</evidence>
<feature type="region of interest" description="Disordered" evidence="1">
    <location>
        <begin position="1"/>
        <end position="60"/>
    </location>
</feature>
<dbReference type="Proteomes" id="UP001529510">
    <property type="component" value="Unassembled WGS sequence"/>
</dbReference>
<keyword evidence="3" id="KW-1185">Reference proteome</keyword>
<accession>A0ABD0MZ51</accession>
<name>A0ABD0MZ51_CIRMR</name>
<sequence>MVVSSAGNLVLEEIDSEDEAQEKETCPTVNSPPNSQPQSQPQTPWSPEQSLPMSVTTPSQAHIELEDAETQTARWTPMIENIRKEAEDTAILIMEER</sequence>
<reference evidence="2 3" key="1">
    <citation type="submission" date="2024-05" db="EMBL/GenBank/DDBJ databases">
        <title>Genome sequencing and assembly of Indian major carp, Cirrhinus mrigala (Hamilton, 1822).</title>
        <authorList>
            <person name="Mohindra V."/>
            <person name="Chowdhury L.M."/>
            <person name="Lal K."/>
            <person name="Jena J.K."/>
        </authorList>
    </citation>
    <scope>NUCLEOTIDE SEQUENCE [LARGE SCALE GENOMIC DNA]</scope>
    <source>
        <strain evidence="2">CM1030</strain>
        <tissue evidence="2">Blood</tissue>
    </source>
</reference>
<protein>
    <submittedName>
        <fullName evidence="2">Uncharacterized protein</fullName>
    </submittedName>
</protein>
<feature type="compositionally biased region" description="Acidic residues" evidence="1">
    <location>
        <begin position="12"/>
        <end position="21"/>
    </location>
</feature>
<feature type="compositionally biased region" description="Polar residues" evidence="1">
    <location>
        <begin position="51"/>
        <end position="60"/>
    </location>
</feature>
<comment type="caution">
    <text evidence="2">The sequence shown here is derived from an EMBL/GenBank/DDBJ whole genome shotgun (WGS) entry which is preliminary data.</text>
</comment>
<feature type="non-terminal residue" evidence="2">
    <location>
        <position position="97"/>
    </location>
</feature>
<dbReference type="EMBL" id="JAMKFB020000025">
    <property type="protein sequence ID" value="KAL0155224.1"/>
    <property type="molecule type" value="Genomic_DNA"/>
</dbReference>
<proteinExistence type="predicted"/>
<organism evidence="2 3">
    <name type="scientific">Cirrhinus mrigala</name>
    <name type="common">Mrigala</name>
    <dbReference type="NCBI Taxonomy" id="683832"/>
    <lineage>
        <taxon>Eukaryota</taxon>
        <taxon>Metazoa</taxon>
        <taxon>Chordata</taxon>
        <taxon>Craniata</taxon>
        <taxon>Vertebrata</taxon>
        <taxon>Euteleostomi</taxon>
        <taxon>Actinopterygii</taxon>
        <taxon>Neopterygii</taxon>
        <taxon>Teleostei</taxon>
        <taxon>Ostariophysi</taxon>
        <taxon>Cypriniformes</taxon>
        <taxon>Cyprinidae</taxon>
        <taxon>Labeoninae</taxon>
        <taxon>Labeonini</taxon>
        <taxon>Cirrhinus</taxon>
    </lineage>
</organism>